<dbReference type="Gene3D" id="3.40.50.300">
    <property type="entry name" value="P-loop containing nucleotide triphosphate hydrolases"/>
    <property type="match status" value="2"/>
</dbReference>
<evidence type="ECO:0000256" key="5">
    <source>
        <dbReference type="PROSITE-ProRule" id="PRU00552"/>
    </source>
</evidence>
<dbReference type="InterPro" id="IPR014001">
    <property type="entry name" value="Helicase_ATP-bd"/>
</dbReference>
<evidence type="ECO:0000313" key="12">
    <source>
        <dbReference type="Proteomes" id="UP000053201"/>
    </source>
</evidence>
<dbReference type="SUPFAM" id="SSF52540">
    <property type="entry name" value="P-loop containing nucleoside triphosphate hydrolases"/>
    <property type="match status" value="1"/>
</dbReference>
<protein>
    <recommendedName>
        <fullName evidence="13">P-loop containing nucleoside triphosphate hydrolase protein</fullName>
    </recommendedName>
</protein>
<proteinExistence type="predicted"/>
<keyword evidence="12" id="KW-1185">Reference proteome</keyword>
<evidence type="ECO:0000313" key="11">
    <source>
        <dbReference type="EMBL" id="KND02231.1"/>
    </source>
</evidence>
<feature type="domain" description="DEAD-box RNA helicase Q" evidence="10">
    <location>
        <begin position="223"/>
        <end position="252"/>
    </location>
</feature>
<keyword evidence="4" id="KW-0067">ATP-binding</keyword>
<dbReference type="GO" id="GO:0003724">
    <property type="term" value="F:RNA helicase activity"/>
    <property type="evidence" value="ECO:0007669"/>
    <property type="project" value="InterPro"/>
</dbReference>
<evidence type="ECO:0000256" key="3">
    <source>
        <dbReference type="ARBA" id="ARBA00022806"/>
    </source>
</evidence>
<dbReference type="EMBL" id="KQ257453">
    <property type="protein sequence ID" value="KND02231.1"/>
    <property type="molecule type" value="Genomic_DNA"/>
</dbReference>
<feature type="short sequence motif" description="Q motif" evidence="5">
    <location>
        <begin position="223"/>
        <end position="252"/>
    </location>
</feature>
<dbReference type="CDD" id="cd18787">
    <property type="entry name" value="SF2_C_DEAD"/>
    <property type="match status" value="1"/>
</dbReference>
<dbReference type="Proteomes" id="UP000053201">
    <property type="component" value="Unassembled WGS sequence"/>
</dbReference>
<evidence type="ECO:0000256" key="7">
    <source>
        <dbReference type="SAM" id="SignalP"/>
    </source>
</evidence>
<dbReference type="STRING" id="645134.A0A0L0HLC0"/>
<dbReference type="GeneID" id="27686280"/>
<keyword evidence="3" id="KW-0347">Helicase</keyword>
<dbReference type="PROSITE" id="PS51192">
    <property type="entry name" value="HELICASE_ATP_BIND_1"/>
    <property type="match status" value="1"/>
</dbReference>
<dbReference type="AlphaFoldDB" id="A0A0L0HLC0"/>
<dbReference type="PANTHER" id="PTHR47960">
    <property type="entry name" value="DEAD-BOX ATP-DEPENDENT RNA HELICASE 50"/>
    <property type="match status" value="1"/>
</dbReference>
<dbReference type="PROSITE" id="PS51194">
    <property type="entry name" value="HELICASE_CTER"/>
    <property type="match status" value="1"/>
</dbReference>
<sequence length="653" mass="71729">MDQRSSFPAFICLTMLRATLSTAGRACVRPLANKIALQRASRQLDFHHGQCLCLQFSFLVPARSYGTGSTRSSNQFTFSTKYPRQKKLGGIGKGKGKTAKTAKRKRAGKQTRIPGLALPPRLRLATFKHGQPKQAAAKKPPKPEVKSGGKIGERQATAVQVGRRTPGPRRRIETAQSKRAQLAKEEEAAKVARHTAKFALASTQYDTARPESLAVLKDRIRQSRFETMGLRPEIVKALTEGLGHVRPTEVQALCIPQALENPYNPILCAAETGSGKTLAYLVPVMNQLKQEEEDSALADKSQRESSVDIIEAITADGRTVSATSGLSSIRKIRRPRAVVIVPSRELVGQVTKIAKEISHIARLRVVGVHSAIPRHVSESMVATAPVDVLITTPGALIHLMESEGVSLSQTRHVVVDEADTMFDEGFGSELKKVLAPARAFASELKRPCQFVFVSATLPRTVVRILDRDFPNITRITTPSLHRTLPRLRQAFLRIDGSTTKQQMCLDVLKRAVVDDSRIIIFCNTRRSCGDLADFLRRKEYDAVDISSTVDVKERTKALARFAQAPSKGDEEGDHVGKPMIAVATDIASRGLDTTNVGHVILYDFPQTAIDYLHRVGRTARNGAKGRATSIIAKKDRKLAMMIEQAVKRKTVLT</sequence>
<feature type="compositionally biased region" description="Basic and acidic residues" evidence="6">
    <location>
        <begin position="141"/>
        <end position="153"/>
    </location>
</feature>
<dbReference type="Pfam" id="PF00270">
    <property type="entry name" value="DEAD"/>
    <property type="match status" value="1"/>
</dbReference>
<dbReference type="CDD" id="cd00268">
    <property type="entry name" value="DEADc"/>
    <property type="match status" value="1"/>
</dbReference>
<keyword evidence="7" id="KW-0732">Signal</keyword>
<dbReference type="InterPro" id="IPR027417">
    <property type="entry name" value="P-loop_NTPase"/>
</dbReference>
<dbReference type="InterPro" id="IPR014014">
    <property type="entry name" value="RNA_helicase_DEAD_Q_motif"/>
</dbReference>
<feature type="domain" description="Helicase C-terminal" evidence="9">
    <location>
        <begin position="507"/>
        <end position="653"/>
    </location>
</feature>
<evidence type="ECO:0000256" key="6">
    <source>
        <dbReference type="SAM" id="MobiDB-lite"/>
    </source>
</evidence>
<dbReference type="InterPro" id="IPR044742">
    <property type="entry name" value="DEAD/DEAH_RhlB"/>
</dbReference>
<evidence type="ECO:0000259" key="9">
    <source>
        <dbReference type="PROSITE" id="PS51194"/>
    </source>
</evidence>
<dbReference type="OrthoDB" id="10256233at2759"/>
<dbReference type="SMART" id="SM00487">
    <property type="entry name" value="DEXDc"/>
    <property type="match status" value="1"/>
</dbReference>
<gene>
    <name evidence="11" type="ORF">SPPG_02713</name>
</gene>
<reference evidence="11 12" key="1">
    <citation type="submission" date="2009-08" db="EMBL/GenBank/DDBJ databases">
        <title>The Genome Sequence of Spizellomyces punctatus strain DAOM BR117.</title>
        <authorList>
            <consortium name="The Broad Institute Genome Sequencing Platform"/>
            <person name="Russ C."/>
            <person name="Cuomo C."/>
            <person name="Shea T."/>
            <person name="Young S.K."/>
            <person name="Zeng Q."/>
            <person name="Koehrsen M."/>
            <person name="Haas B."/>
            <person name="Borodovsky M."/>
            <person name="Guigo R."/>
            <person name="Alvarado L."/>
            <person name="Berlin A."/>
            <person name="Bochicchio J."/>
            <person name="Borenstein D."/>
            <person name="Chapman S."/>
            <person name="Chen Z."/>
            <person name="Engels R."/>
            <person name="Freedman E."/>
            <person name="Gellesch M."/>
            <person name="Goldberg J."/>
            <person name="Griggs A."/>
            <person name="Gujja S."/>
            <person name="Heiman D."/>
            <person name="Hepburn T."/>
            <person name="Howarth C."/>
            <person name="Jen D."/>
            <person name="Larson L."/>
            <person name="Lewis B."/>
            <person name="Mehta T."/>
            <person name="Park D."/>
            <person name="Pearson M."/>
            <person name="Roberts A."/>
            <person name="Saif S."/>
            <person name="Shenoy N."/>
            <person name="Sisk P."/>
            <person name="Stolte C."/>
            <person name="Sykes S."/>
            <person name="Thomson T."/>
            <person name="Walk T."/>
            <person name="White J."/>
            <person name="Yandava C."/>
            <person name="Burger G."/>
            <person name="Gray M.W."/>
            <person name="Holland P.W.H."/>
            <person name="King N."/>
            <person name="Lang F.B.F."/>
            <person name="Roger A.J."/>
            <person name="Ruiz-Trillo I."/>
            <person name="Lander E."/>
            <person name="Nusbaum C."/>
        </authorList>
    </citation>
    <scope>NUCLEOTIDE SEQUENCE [LARGE SCALE GENOMIC DNA]</scope>
    <source>
        <strain evidence="11 12">DAOM BR117</strain>
    </source>
</reference>
<dbReference type="InParanoid" id="A0A0L0HLC0"/>
<dbReference type="InterPro" id="IPR011545">
    <property type="entry name" value="DEAD/DEAH_box_helicase_dom"/>
</dbReference>
<feature type="region of interest" description="Disordered" evidence="6">
    <location>
        <begin position="129"/>
        <end position="176"/>
    </location>
</feature>
<dbReference type="PROSITE" id="PS51195">
    <property type="entry name" value="Q_MOTIF"/>
    <property type="match status" value="1"/>
</dbReference>
<dbReference type="GO" id="GO:0016787">
    <property type="term" value="F:hydrolase activity"/>
    <property type="evidence" value="ECO:0007669"/>
    <property type="project" value="UniProtKB-KW"/>
</dbReference>
<dbReference type="VEuPathDB" id="FungiDB:SPPG_02713"/>
<dbReference type="Pfam" id="PF00271">
    <property type="entry name" value="Helicase_C"/>
    <property type="match status" value="1"/>
</dbReference>
<evidence type="ECO:0000256" key="1">
    <source>
        <dbReference type="ARBA" id="ARBA00022741"/>
    </source>
</evidence>
<name>A0A0L0HLC0_SPIPD</name>
<evidence type="ECO:0000259" key="8">
    <source>
        <dbReference type="PROSITE" id="PS51192"/>
    </source>
</evidence>
<feature type="region of interest" description="Disordered" evidence="6">
    <location>
        <begin position="85"/>
        <end position="112"/>
    </location>
</feature>
<dbReference type="GO" id="GO:0003676">
    <property type="term" value="F:nucleic acid binding"/>
    <property type="evidence" value="ECO:0007669"/>
    <property type="project" value="InterPro"/>
</dbReference>
<keyword evidence="2" id="KW-0378">Hydrolase</keyword>
<feature type="chain" id="PRO_5005540041" description="P-loop containing nucleoside triphosphate hydrolase protein" evidence="7">
    <location>
        <begin position="24"/>
        <end position="653"/>
    </location>
</feature>
<evidence type="ECO:0000256" key="4">
    <source>
        <dbReference type="ARBA" id="ARBA00022840"/>
    </source>
</evidence>
<feature type="signal peptide" evidence="7">
    <location>
        <begin position="1"/>
        <end position="23"/>
    </location>
</feature>
<dbReference type="RefSeq" id="XP_016610270.1">
    <property type="nucleotide sequence ID" value="XM_016750998.1"/>
</dbReference>
<feature type="compositionally biased region" description="Basic residues" evidence="6">
    <location>
        <begin position="94"/>
        <end position="109"/>
    </location>
</feature>
<dbReference type="eggNOG" id="KOG0331">
    <property type="taxonomic scope" value="Eukaryota"/>
</dbReference>
<evidence type="ECO:0000259" key="10">
    <source>
        <dbReference type="PROSITE" id="PS51195"/>
    </source>
</evidence>
<evidence type="ECO:0008006" key="13">
    <source>
        <dbReference type="Google" id="ProtNLM"/>
    </source>
</evidence>
<dbReference type="OMA" id="HSTIDFI"/>
<dbReference type="SMART" id="SM00490">
    <property type="entry name" value="HELICc"/>
    <property type="match status" value="1"/>
</dbReference>
<evidence type="ECO:0000256" key="2">
    <source>
        <dbReference type="ARBA" id="ARBA00022801"/>
    </source>
</evidence>
<accession>A0A0L0HLC0</accession>
<organism evidence="11 12">
    <name type="scientific">Spizellomyces punctatus (strain DAOM BR117)</name>
    <dbReference type="NCBI Taxonomy" id="645134"/>
    <lineage>
        <taxon>Eukaryota</taxon>
        <taxon>Fungi</taxon>
        <taxon>Fungi incertae sedis</taxon>
        <taxon>Chytridiomycota</taxon>
        <taxon>Chytridiomycota incertae sedis</taxon>
        <taxon>Chytridiomycetes</taxon>
        <taxon>Spizellomycetales</taxon>
        <taxon>Spizellomycetaceae</taxon>
        <taxon>Spizellomyces</taxon>
    </lineage>
</organism>
<dbReference type="GO" id="GO:0005524">
    <property type="term" value="F:ATP binding"/>
    <property type="evidence" value="ECO:0007669"/>
    <property type="project" value="UniProtKB-KW"/>
</dbReference>
<dbReference type="InterPro" id="IPR001650">
    <property type="entry name" value="Helicase_C-like"/>
</dbReference>
<feature type="domain" description="Helicase ATP-binding" evidence="8">
    <location>
        <begin position="257"/>
        <end position="475"/>
    </location>
</feature>
<keyword evidence="1" id="KW-0547">Nucleotide-binding</keyword>